<accession>A0A6A3GF17</accession>
<sequence length="85" mass="8988">MAIASASIYFSAALPTVCMCTLSRADSADAKMTRNVKYDNAGSGFESLCFECGPDGVGFCDACRYGITTITCIIILLLLSVVMNL</sequence>
<organism evidence="2 7">
    <name type="scientific">Phytophthora rubi</name>
    <dbReference type="NCBI Taxonomy" id="129364"/>
    <lineage>
        <taxon>Eukaryota</taxon>
        <taxon>Sar</taxon>
        <taxon>Stramenopiles</taxon>
        <taxon>Oomycota</taxon>
        <taxon>Peronosporomycetes</taxon>
        <taxon>Peronosporales</taxon>
        <taxon>Peronosporaceae</taxon>
        <taxon>Phytophthora</taxon>
    </lineage>
</organism>
<evidence type="ECO:0000313" key="4">
    <source>
        <dbReference type="EMBL" id="KAE9290568.1"/>
    </source>
</evidence>
<keyword evidence="1" id="KW-0472">Membrane</keyword>
<feature type="transmembrane region" description="Helical" evidence="1">
    <location>
        <begin position="65"/>
        <end position="83"/>
    </location>
</feature>
<reference evidence="5 7" key="1">
    <citation type="submission" date="2018-09" db="EMBL/GenBank/DDBJ databases">
        <title>Genomic investigation of the strawberry pathogen Phytophthora fragariae indicates pathogenicity is determined by transcriptional variation in three key races.</title>
        <authorList>
            <person name="Adams T.M."/>
            <person name="Armitage A.D."/>
            <person name="Sobczyk M.K."/>
            <person name="Bates H.J."/>
            <person name="Dunwell J.M."/>
            <person name="Nellist C.F."/>
            <person name="Harrison R.J."/>
        </authorList>
    </citation>
    <scope>NUCLEOTIDE SEQUENCE [LARGE SCALE GENOMIC DNA]</scope>
    <source>
        <strain evidence="3 5">SCRP249</strain>
        <strain evidence="2 7">SCRP324</strain>
        <strain evidence="4 6">SCRP333</strain>
    </source>
</reference>
<dbReference type="AlphaFoldDB" id="A0A6A3GF17"/>
<evidence type="ECO:0000313" key="2">
    <source>
        <dbReference type="EMBL" id="KAE8957045.1"/>
    </source>
</evidence>
<proteinExistence type="predicted"/>
<evidence type="ECO:0000313" key="5">
    <source>
        <dbReference type="Proteomes" id="UP000429607"/>
    </source>
</evidence>
<gene>
    <name evidence="3" type="ORF">PR001_g31501</name>
    <name evidence="2" type="ORF">PR002_g31290</name>
    <name evidence="4" type="ORF">PR003_g25257</name>
</gene>
<dbReference type="EMBL" id="QXFT01002993">
    <property type="protein sequence ID" value="KAE9290568.1"/>
    <property type="molecule type" value="Genomic_DNA"/>
</dbReference>
<comment type="caution">
    <text evidence="2">The sequence shown here is derived from an EMBL/GenBank/DDBJ whole genome shotgun (WGS) entry which is preliminary data.</text>
</comment>
<dbReference type="Proteomes" id="UP000429607">
    <property type="component" value="Unassembled WGS sequence"/>
</dbReference>
<dbReference type="EMBL" id="QXFU01008138">
    <property type="protein sequence ID" value="KAE8957045.1"/>
    <property type="molecule type" value="Genomic_DNA"/>
</dbReference>
<name>A0A6A3GF17_9STRA</name>
<evidence type="ECO:0000313" key="6">
    <source>
        <dbReference type="Proteomes" id="UP000434957"/>
    </source>
</evidence>
<protein>
    <submittedName>
        <fullName evidence="2">Uncharacterized protein</fullName>
    </submittedName>
</protein>
<evidence type="ECO:0000256" key="1">
    <source>
        <dbReference type="SAM" id="Phobius"/>
    </source>
</evidence>
<evidence type="ECO:0000313" key="7">
    <source>
        <dbReference type="Proteomes" id="UP000435112"/>
    </source>
</evidence>
<keyword evidence="1" id="KW-0812">Transmembrane</keyword>
<evidence type="ECO:0000313" key="3">
    <source>
        <dbReference type="EMBL" id="KAE8957078.1"/>
    </source>
</evidence>
<keyword evidence="6" id="KW-1185">Reference proteome</keyword>
<dbReference type="EMBL" id="QXFV01008226">
    <property type="protein sequence ID" value="KAE8957078.1"/>
    <property type="molecule type" value="Genomic_DNA"/>
</dbReference>
<dbReference type="Proteomes" id="UP000435112">
    <property type="component" value="Unassembled WGS sequence"/>
</dbReference>
<keyword evidence="1" id="KW-1133">Transmembrane helix</keyword>
<dbReference type="Proteomes" id="UP000434957">
    <property type="component" value="Unassembled WGS sequence"/>
</dbReference>